<evidence type="ECO:0000313" key="11">
    <source>
        <dbReference type="Proteomes" id="UP000717515"/>
    </source>
</evidence>
<dbReference type="GO" id="GO:0061817">
    <property type="term" value="P:endoplasmic reticulum-plasma membrane tethering"/>
    <property type="evidence" value="ECO:0007669"/>
    <property type="project" value="InterPro"/>
</dbReference>
<dbReference type="InterPro" id="IPR052455">
    <property type="entry name" value="Tricalbin_domain"/>
</dbReference>
<dbReference type="Gene3D" id="2.60.40.150">
    <property type="entry name" value="C2 domain"/>
    <property type="match status" value="6"/>
</dbReference>
<dbReference type="InterPro" id="IPR037756">
    <property type="entry name" value="C2D_Tricalbin"/>
</dbReference>
<dbReference type="Pfam" id="PF24920">
    <property type="entry name" value="C2_TCB1"/>
    <property type="match status" value="1"/>
</dbReference>
<proteinExistence type="predicted"/>
<feature type="compositionally biased region" description="Basic residues" evidence="6">
    <location>
        <begin position="1502"/>
        <end position="1511"/>
    </location>
</feature>
<dbReference type="InterPro" id="IPR017147">
    <property type="entry name" value="Tricalbin"/>
</dbReference>
<feature type="domain" description="C2" evidence="8">
    <location>
        <begin position="930"/>
        <end position="1043"/>
    </location>
</feature>
<evidence type="ECO:0000256" key="3">
    <source>
        <dbReference type="ARBA" id="ARBA00023055"/>
    </source>
</evidence>
<reference evidence="10" key="1">
    <citation type="submission" date="2021-07" db="EMBL/GenBank/DDBJ databases">
        <title>Draft genome of Mortierella alpina, strain LL118, isolated from an aspen leaf litter sample.</title>
        <authorList>
            <person name="Yang S."/>
            <person name="Vinatzer B.A."/>
        </authorList>
    </citation>
    <scope>NUCLEOTIDE SEQUENCE</scope>
    <source>
        <strain evidence="10">LL118</strain>
    </source>
</reference>
<dbReference type="GO" id="GO:0071944">
    <property type="term" value="C:cell periphery"/>
    <property type="evidence" value="ECO:0007669"/>
    <property type="project" value="UniProtKB-ARBA"/>
</dbReference>
<organism evidence="10 11">
    <name type="scientific">Mortierella alpina</name>
    <name type="common">Oleaginous fungus</name>
    <name type="synonym">Mortierella renispora</name>
    <dbReference type="NCBI Taxonomy" id="64518"/>
    <lineage>
        <taxon>Eukaryota</taxon>
        <taxon>Fungi</taxon>
        <taxon>Fungi incertae sedis</taxon>
        <taxon>Mucoromycota</taxon>
        <taxon>Mortierellomycotina</taxon>
        <taxon>Mortierellomycetes</taxon>
        <taxon>Mortierellales</taxon>
        <taxon>Mortierellaceae</taxon>
        <taxon>Mortierella</taxon>
    </lineage>
</organism>
<dbReference type="InterPro" id="IPR035892">
    <property type="entry name" value="C2_domain_sf"/>
</dbReference>
<dbReference type="InterPro" id="IPR037761">
    <property type="entry name" value="C2A_Tricalbin"/>
</dbReference>
<accession>A0A9P8D148</accession>
<dbReference type="PROSITE" id="PS51847">
    <property type="entry name" value="SMP"/>
    <property type="match status" value="1"/>
</dbReference>
<dbReference type="SMART" id="SM00239">
    <property type="entry name" value="C2"/>
    <property type="match status" value="6"/>
</dbReference>
<evidence type="ECO:0000259" key="8">
    <source>
        <dbReference type="PROSITE" id="PS50004"/>
    </source>
</evidence>
<dbReference type="PIRSF" id="PIRSF037232">
    <property type="entry name" value="Tricalbin"/>
    <property type="match status" value="1"/>
</dbReference>
<dbReference type="InterPro" id="IPR000008">
    <property type="entry name" value="C2_dom"/>
</dbReference>
<dbReference type="CDD" id="cd21678">
    <property type="entry name" value="SMP_TCB"/>
    <property type="match status" value="1"/>
</dbReference>
<evidence type="ECO:0000313" key="10">
    <source>
        <dbReference type="EMBL" id="KAG9326601.1"/>
    </source>
</evidence>
<name>A0A9P8D148_MORAP</name>
<dbReference type="PANTHER" id="PTHR46980:SF2">
    <property type="entry name" value="TRICALBIN-1-RELATED"/>
    <property type="match status" value="1"/>
</dbReference>
<evidence type="ECO:0000256" key="2">
    <source>
        <dbReference type="ARBA" id="ARBA00022448"/>
    </source>
</evidence>
<dbReference type="Pfam" id="PF00168">
    <property type="entry name" value="C2"/>
    <property type="match status" value="5"/>
</dbReference>
<keyword evidence="4" id="KW-0446">Lipid-binding</keyword>
<keyword evidence="5 7" id="KW-0472">Membrane</keyword>
<dbReference type="SUPFAM" id="SSF49562">
    <property type="entry name" value="C2 domain (Calcium/lipid-binding domain, CaLB)"/>
    <property type="match status" value="6"/>
</dbReference>
<feature type="domain" description="C2" evidence="8">
    <location>
        <begin position="1351"/>
        <end position="1470"/>
    </location>
</feature>
<evidence type="ECO:0000256" key="4">
    <source>
        <dbReference type="ARBA" id="ARBA00023121"/>
    </source>
</evidence>
<dbReference type="GO" id="GO:0008289">
    <property type="term" value="F:lipid binding"/>
    <property type="evidence" value="ECO:0007669"/>
    <property type="project" value="UniProtKB-KW"/>
</dbReference>
<evidence type="ECO:0000256" key="6">
    <source>
        <dbReference type="SAM" id="MobiDB-lite"/>
    </source>
</evidence>
<feature type="compositionally biased region" description="Basic and acidic residues" evidence="6">
    <location>
        <begin position="1492"/>
        <end position="1501"/>
    </location>
</feature>
<feature type="domain" description="SMP-LTD" evidence="9">
    <location>
        <begin position="252"/>
        <end position="457"/>
    </location>
</feature>
<dbReference type="CDD" id="cd04040">
    <property type="entry name" value="C2D_Tricalbin-like"/>
    <property type="match status" value="1"/>
</dbReference>
<feature type="transmembrane region" description="Helical" evidence="7">
    <location>
        <begin position="203"/>
        <end position="225"/>
    </location>
</feature>
<gene>
    <name evidence="10" type="ORF">KVV02_001528</name>
</gene>
<dbReference type="PANTHER" id="PTHR46980">
    <property type="entry name" value="TRICALBIN-1-RELATED"/>
    <property type="match status" value="1"/>
</dbReference>
<feature type="transmembrane region" description="Helical" evidence="7">
    <location>
        <begin position="178"/>
        <end position="197"/>
    </location>
</feature>
<dbReference type="InterPro" id="IPR031468">
    <property type="entry name" value="SMP_LBD"/>
</dbReference>
<feature type="region of interest" description="Disordered" evidence="6">
    <location>
        <begin position="100"/>
        <end position="121"/>
    </location>
</feature>
<feature type="region of interest" description="Disordered" evidence="6">
    <location>
        <begin position="19"/>
        <end position="46"/>
    </location>
</feature>
<dbReference type="CDD" id="cd00030">
    <property type="entry name" value="C2"/>
    <property type="match status" value="1"/>
</dbReference>
<keyword evidence="2" id="KW-0813">Transport</keyword>
<keyword evidence="3" id="KW-0445">Lipid transport</keyword>
<protein>
    <recommendedName>
        <fullName evidence="12">Transmembrane protein</fullName>
    </recommendedName>
</protein>
<dbReference type="Proteomes" id="UP000717515">
    <property type="component" value="Unassembled WGS sequence"/>
</dbReference>
<feature type="region of interest" description="Disordered" evidence="6">
    <location>
        <begin position="1492"/>
        <end position="1511"/>
    </location>
</feature>
<dbReference type="Pfam" id="PF25669">
    <property type="entry name" value="SMP_MUG190-like"/>
    <property type="match status" value="2"/>
</dbReference>
<keyword evidence="7" id="KW-1133">Transmembrane helix</keyword>
<dbReference type="CDD" id="cd04044">
    <property type="entry name" value="C2A_Tricalbin-like"/>
    <property type="match status" value="1"/>
</dbReference>
<comment type="caution">
    <text evidence="10">The sequence shown here is derived from an EMBL/GenBank/DDBJ whole genome shotgun (WGS) entry which is preliminary data.</text>
</comment>
<feature type="domain" description="C2" evidence="8">
    <location>
        <begin position="592"/>
        <end position="717"/>
    </location>
</feature>
<dbReference type="EMBL" id="JAIFTL010000017">
    <property type="protein sequence ID" value="KAG9326601.1"/>
    <property type="molecule type" value="Genomic_DNA"/>
</dbReference>
<feature type="region of interest" description="Disordered" evidence="6">
    <location>
        <begin position="1324"/>
        <end position="1348"/>
    </location>
</feature>
<evidence type="ECO:0000259" key="9">
    <source>
        <dbReference type="PROSITE" id="PS51847"/>
    </source>
</evidence>
<feature type="domain" description="C2" evidence="8">
    <location>
        <begin position="721"/>
        <end position="841"/>
    </location>
</feature>
<dbReference type="InterPro" id="IPR056910">
    <property type="entry name" value="TCB1-3_C2"/>
</dbReference>
<sequence>MLGSALSFNVYAMDPTQQPAGQNGVVPQASNGIEVSPPIAPDESLSPKIPGQARLDAAVGKAIGGTVIASDIRPVDMPSAAKLDAEKAEKAQQVNGDLPALTSQQQPSPPASAKSEKTDLTAKNGKSIGEAATAQAASDAKNPGALPAASRIGWLDAYKRTDGPTNEFRDKSIWMDEFASSALYGAFWHNAVAMFVIPLVCFIVFKLGGGFVSLILIIAFGATYYKNSIRRFRRNARDDITRELIRNAIEEQAESTEWINNFMAKFWLIYEPVLSSTVVQVVDSILVDQTPAFLDSIRLTTFTLGTKAPRVESVKAFPKTDPDVVLMDWRVSFTPTDTEDMTPRQLRTQVNPKVCLTIRVGKGLIAAGMPILVEDMSFKGHMRFKLKLTANFPHVKTVDFCFLEPPEIDYVLKPVGGETFGMDIAHIPGLQSFIRDQTHAILGPMMYAPNVYTLDLEQMMTGGASLTAAAGVVQFTIYNAKDLKNTELVGNSDPYVKIRLGNRPELAHTAVKEDTLNPVWNETNIILINNLNEVVCMELFDKDNVRKDRPLGQANFDLKTLEEDPIQDDVWCKVLRNGKERGAVRIRAAYFPVQAPQPSADGTEMIPVVSNSGILAINIAQAKDIARTGKTKSLCNVYLNGRLAHTTKKMIGANPAWGTEVDLFVTDLEAAQISVEVVSEGSVIGSYGASASKLIKDTTDKEDWVSLQGGEGAGKLKLTGLWKPILMGDDMNPSAHKPAFGVLRVQMFAGRELRNVEIGGSSDPYVVITGEKGMSRGRTKVIDSNLNPVWNEIFYLTVNSMKQVFEFECFDFQKISKDRTLGKTELSVSEIVEELPDKAGYVSRPTIDRWAPLKQKDGSVKGDLHYEVSFYPSLKLANEATEAEKAAATAAAATAATAAAATPAANADAAAEVAAVTEPVAENLQDSVTTTVTLPPGTIYDHEALDYDSGILVTQLIGAELDRAGTYCEFYVDSDNYQFRSQLQKSRHPKWNETADIFVKELEYAKLVILVKEKSSMEKDPIVGIFTSNIRSLLEAAPADGGEFLILDKTEKRGALHMKFEFLPVIIELLPKERLDNMGNMNVTLVRAKNLIAADRGGSSDPFIVFKVNGKEVYKSEVVKKTLNPEYNESFVVPIASRAEDQFAFEVFDWNQISTSKSLGVGSLDLRNIQLVLPNEFLVPLQNKNNQGEIQLRIRFMPEFLSSNKRKSGFGSTFISGGVGMVSSGGQMLGHAGIAGVGAVAGGVGAVGHGAMDVTGAVGKGAIKGVGTVGKGVGAVGKGVFGGLSAGASVLGINKKSDSRASLEVPSTEFAVAPSMMPAAVAQPASNIRPSNSEASLGASPAPRTSVGSIRSRTSMVFDSGDIVGEPGNLTIHVIEADGLMGVDKSGTSDPYVKVTVGSKNVLKTKVKKENLAPNWSESVVVPGITGHPLTINFLVRDHNTIGSDKDLGEFDLRLWEYIQPNTEAHTGEYRADFWAPLSGSGGRLHLSLDFEPSHEGADSGKHKRGIFGRK</sequence>
<dbReference type="GO" id="GO:0006869">
    <property type="term" value="P:lipid transport"/>
    <property type="evidence" value="ECO:0007669"/>
    <property type="project" value="UniProtKB-KW"/>
</dbReference>
<feature type="domain" description="C2" evidence="8">
    <location>
        <begin position="450"/>
        <end position="572"/>
    </location>
</feature>
<evidence type="ECO:0000256" key="1">
    <source>
        <dbReference type="ARBA" id="ARBA00004370"/>
    </source>
</evidence>
<keyword evidence="7" id="KW-0812">Transmembrane</keyword>
<dbReference type="GO" id="GO:0016020">
    <property type="term" value="C:membrane"/>
    <property type="evidence" value="ECO:0007669"/>
    <property type="project" value="UniProtKB-SubCell"/>
</dbReference>
<evidence type="ECO:0000256" key="7">
    <source>
        <dbReference type="SAM" id="Phobius"/>
    </source>
</evidence>
<feature type="domain" description="C2" evidence="8">
    <location>
        <begin position="1059"/>
        <end position="1179"/>
    </location>
</feature>
<dbReference type="PROSITE" id="PS50004">
    <property type="entry name" value="C2"/>
    <property type="match status" value="6"/>
</dbReference>
<comment type="subcellular location">
    <subcellularLocation>
        <location evidence="1">Membrane</location>
    </subcellularLocation>
</comment>
<evidence type="ECO:0000256" key="5">
    <source>
        <dbReference type="ARBA" id="ARBA00023136"/>
    </source>
</evidence>
<evidence type="ECO:0008006" key="12">
    <source>
        <dbReference type="Google" id="ProtNLM"/>
    </source>
</evidence>